<organism evidence="7 8">
    <name type="scientific">Malassezia japonica</name>
    <dbReference type="NCBI Taxonomy" id="223818"/>
    <lineage>
        <taxon>Eukaryota</taxon>
        <taxon>Fungi</taxon>
        <taxon>Dikarya</taxon>
        <taxon>Basidiomycota</taxon>
        <taxon>Ustilaginomycotina</taxon>
        <taxon>Malasseziomycetes</taxon>
        <taxon>Malasseziales</taxon>
        <taxon>Malasseziaceae</taxon>
        <taxon>Malassezia</taxon>
    </lineage>
</organism>
<dbReference type="Pfam" id="PF18564">
    <property type="entry name" value="Glyco_hydro_5_C"/>
    <property type="match status" value="1"/>
</dbReference>
<dbReference type="GO" id="GO:0000272">
    <property type="term" value="P:polysaccharide catabolic process"/>
    <property type="evidence" value="ECO:0007669"/>
    <property type="project" value="InterPro"/>
</dbReference>
<evidence type="ECO:0000313" key="8">
    <source>
        <dbReference type="Proteomes" id="UP001217754"/>
    </source>
</evidence>
<evidence type="ECO:0000313" key="7">
    <source>
        <dbReference type="EMBL" id="WFD37354.1"/>
    </source>
</evidence>
<dbReference type="PANTHER" id="PTHR31308:SF6">
    <property type="entry name" value="GLYCOSIDE HYDROLASE FAMILY 5 C-TERMINAL DOMAIN-CONTAINING PROTEIN"/>
    <property type="match status" value="1"/>
</dbReference>
<dbReference type="InterPro" id="IPR001547">
    <property type="entry name" value="Glyco_hydro_5"/>
</dbReference>
<evidence type="ECO:0000256" key="3">
    <source>
        <dbReference type="ARBA" id="ARBA00023295"/>
    </source>
</evidence>
<protein>
    <submittedName>
        <fullName evidence="7">Uncharacterized protein</fullName>
    </submittedName>
</protein>
<dbReference type="Proteomes" id="UP001217754">
    <property type="component" value="Chromosome 1"/>
</dbReference>
<dbReference type="InterPro" id="IPR041036">
    <property type="entry name" value="GH5_C"/>
</dbReference>
<dbReference type="SUPFAM" id="SSF51445">
    <property type="entry name" value="(Trans)glycosidases"/>
    <property type="match status" value="2"/>
</dbReference>
<keyword evidence="3 4" id="KW-0326">Glycosidase</keyword>
<evidence type="ECO:0000256" key="2">
    <source>
        <dbReference type="ARBA" id="ARBA00022801"/>
    </source>
</evidence>
<dbReference type="GO" id="GO:1904462">
    <property type="term" value="P:ergosteryl 3-beta-D-glucoside catabolic process"/>
    <property type="evidence" value="ECO:0007669"/>
    <property type="project" value="TreeGrafter"/>
</dbReference>
<dbReference type="InterPro" id="IPR052066">
    <property type="entry name" value="Glycosphingolipid_Hydrolases"/>
</dbReference>
<gene>
    <name evidence="7" type="ORF">MJAP1_000298</name>
</gene>
<name>A0AAF0EZM7_9BASI</name>
<dbReference type="InterPro" id="IPR017853">
    <property type="entry name" value="GH"/>
</dbReference>
<keyword evidence="8" id="KW-1185">Reference proteome</keyword>
<evidence type="ECO:0000256" key="4">
    <source>
        <dbReference type="RuleBase" id="RU361153"/>
    </source>
</evidence>
<dbReference type="AlphaFoldDB" id="A0AAF0EZM7"/>
<comment type="similarity">
    <text evidence="1 4">Belongs to the glycosyl hydrolase 5 (cellulase A) family.</text>
</comment>
<dbReference type="RefSeq" id="XP_060120251.1">
    <property type="nucleotide sequence ID" value="XM_060264268.1"/>
</dbReference>
<evidence type="ECO:0000256" key="1">
    <source>
        <dbReference type="ARBA" id="ARBA00005641"/>
    </source>
</evidence>
<proteinExistence type="inferred from homology"/>
<dbReference type="InterPro" id="IPR013780">
    <property type="entry name" value="Glyco_hydro_b"/>
</dbReference>
<dbReference type="GeneID" id="85223947"/>
<dbReference type="Gene3D" id="2.60.40.1180">
    <property type="entry name" value="Golgi alpha-mannosidase II"/>
    <property type="match status" value="1"/>
</dbReference>
<keyword evidence="2 4" id="KW-0378">Hydrolase</keyword>
<sequence length="647" mass="71814">MLDVRETLRDAHGRQVLLRGVNLGGTSKSPAGVGSYQKQKEGECTFVGRPVPLDEADTHLARLRQWGFTALRYVFTWEALEHDGPGVYDREYIAYTVEVLRRARAHGFYVVMDPHQDLFSRFAGGSGAPVWALYAAGLDPEALHETHAALLHDAWDPPKDYPPMIWATNYHRLACLTLFTLFFAGDTFAKRCTIDDEPIQGWLQRHFLGAVAQLVTAVREADLLDECVIGWDSLNEPHPGLVGADLRARPGPMRQGPMPTPFESMLLGEGEAVTLPTYTFGALGARHTGSVHVAPKRGVWLTADADAARGAGRYGWRRGAARPGCVWAQHGVWDTESKTLLQPDYFRADFVEGFWLPHWAVYTRLVRSIHARAILFVQPPVFAPPPHAIRALLDERACSSAHFYDGLTLVTKRWHSFNADGVGILRGAYSHVLFALALGRRAVRACLARQLARLAADVAERMGPYPFLVGETGVPMDMGDATYAEQAHAMDATLAACDANLLGYFLWTYTADHSSEWGDRWNGEDLSLWSPHGPDARWAYARGARAIDAWCRPYARAVPGRLTHLAFDMTSKVFAVSFSTGALPAVVEARTAEIYLPYIHYGRADARGALSIDVTASDGDWTCTDQLLLWRIDADRSEHTLRVRRVE</sequence>
<feature type="domain" description="Glycoside hydrolase family 5" evidence="5">
    <location>
        <begin position="47"/>
        <end position="117"/>
    </location>
</feature>
<reference evidence="7" key="1">
    <citation type="submission" date="2023-03" db="EMBL/GenBank/DDBJ databases">
        <title>Mating type loci evolution in Malassezia.</title>
        <authorList>
            <person name="Coelho M.A."/>
        </authorList>
    </citation>
    <scope>NUCLEOTIDE SEQUENCE</scope>
    <source>
        <strain evidence="7">CBS 9431</strain>
    </source>
</reference>
<dbReference type="EMBL" id="CP119958">
    <property type="protein sequence ID" value="WFD37354.1"/>
    <property type="molecule type" value="Genomic_DNA"/>
</dbReference>
<dbReference type="PANTHER" id="PTHR31308">
    <property type="match status" value="1"/>
</dbReference>
<evidence type="ECO:0000259" key="5">
    <source>
        <dbReference type="Pfam" id="PF00150"/>
    </source>
</evidence>
<feature type="domain" description="Glycoside hydrolase family 5 C-terminal" evidence="6">
    <location>
        <begin position="552"/>
        <end position="643"/>
    </location>
</feature>
<dbReference type="Gene3D" id="3.20.20.80">
    <property type="entry name" value="Glycosidases"/>
    <property type="match status" value="2"/>
</dbReference>
<accession>A0AAF0EZM7</accession>
<dbReference type="Pfam" id="PF00150">
    <property type="entry name" value="Cellulase"/>
    <property type="match status" value="1"/>
</dbReference>
<evidence type="ECO:0000259" key="6">
    <source>
        <dbReference type="Pfam" id="PF18564"/>
    </source>
</evidence>
<dbReference type="GO" id="GO:0050295">
    <property type="term" value="F:steryl-beta-glucosidase activity"/>
    <property type="evidence" value="ECO:0007669"/>
    <property type="project" value="TreeGrafter"/>
</dbReference>